<dbReference type="Gene3D" id="3.40.1170.10">
    <property type="entry name" value="DNA repair protein MutS, domain I"/>
    <property type="match status" value="1"/>
</dbReference>
<feature type="domain" description="DNA mismatch repair proteins mutS family" evidence="10">
    <location>
        <begin position="797"/>
        <end position="813"/>
    </location>
</feature>
<dbReference type="InterPro" id="IPR036187">
    <property type="entry name" value="DNA_mismatch_repair_MutS_sf"/>
</dbReference>
<dbReference type="InterPro" id="IPR007695">
    <property type="entry name" value="DNA_mismatch_repair_MutS-lik_N"/>
</dbReference>
<evidence type="ECO:0000259" key="10">
    <source>
        <dbReference type="PROSITE" id="PS00486"/>
    </source>
</evidence>
<dbReference type="InterPro" id="IPR016151">
    <property type="entry name" value="DNA_mismatch_repair_MutS_N"/>
</dbReference>
<dbReference type="InterPro" id="IPR007696">
    <property type="entry name" value="DNA_mismatch_repair_MutS_core"/>
</dbReference>
<dbReference type="Pfam" id="PF05192">
    <property type="entry name" value="MutS_III"/>
    <property type="match status" value="1"/>
</dbReference>
<evidence type="ECO:0000256" key="6">
    <source>
        <dbReference type="ARBA" id="ARBA00023204"/>
    </source>
</evidence>
<evidence type="ECO:0000256" key="7">
    <source>
        <dbReference type="ARBA" id="ARBA00025373"/>
    </source>
</evidence>
<evidence type="ECO:0000313" key="11">
    <source>
        <dbReference type="EMBL" id="PVH21733.1"/>
    </source>
</evidence>
<dbReference type="PROSITE" id="PS00486">
    <property type="entry name" value="DNA_MISMATCH_REPAIR_2"/>
    <property type="match status" value="1"/>
</dbReference>
<dbReference type="InterPro" id="IPR017261">
    <property type="entry name" value="DNA_mismatch_repair_MutS/MSH"/>
</dbReference>
<evidence type="ECO:0000256" key="5">
    <source>
        <dbReference type="ARBA" id="ARBA00023125"/>
    </source>
</evidence>
<comment type="similarity">
    <text evidence="1">Belongs to the DNA mismatch repair MutS family.</text>
</comment>
<dbReference type="InterPro" id="IPR007860">
    <property type="entry name" value="DNA_mmatch_repair_MutS_con_dom"/>
</dbReference>
<dbReference type="AlphaFoldDB" id="A0A2V1AWM4"/>
<keyword evidence="3" id="KW-0227">DNA damage</keyword>
<comment type="function">
    <text evidence="7">Component of the post-replicative DNA mismatch repair system (MMR). Heterodimerizes with MSH2 to form MutS beta, which binds to DNA mismatches thereby initiating DNA repair. MSH3 provides substrate-binding and substrate specificity to the complex. When bound, the MutS beta heterodimer bends the DNA helix and shields approximately 20 base pairs. Acts mainly to repair insertion-deletion loops (IDLs) from 2 to 13 nucleotides in size, but can also repair base-base and single insertion-deletion mismatches that occur during replication. After mismatch binding, forms a ternary complex with the MutL alpha heterodimer, which is thought to be responsible for directing the downstream MMR events, including strand discrimination, excision, and resynthesis. ATP binding and hydrolysis play a pivotal role in mismatch repair functions.</text>
</comment>
<proteinExistence type="inferred from homology"/>
<feature type="compositionally biased region" description="Basic and acidic residues" evidence="9">
    <location>
        <begin position="20"/>
        <end position="40"/>
    </location>
</feature>
<dbReference type="Pfam" id="PF00488">
    <property type="entry name" value="MutS_V"/>
    <property type="match status" value="1"/>
</dbReference>
<feature type="region of interest" description="Disordered" evidence="9">
    <location>
        <begin position="1"/>
        <end position="41"/>
    </location>
</feature>
<evidence type="ECO:0000256" key="4">
    <source>
        <dbReference type="ARBA" id="ARBA00022840"/>
    </source>
</evidence>
<evidence type="ECO:0000256" key="3">
    <source>
        <dbReference type="ARBA" id="ARBA00022763"/>
    </source>
</evidence>
<gene>
    <name evidence="11" type="ORF">CXQ85_000723</name>
</gene>
<keyword evidence="5" id="KW-0238">DNA-binding</keyword>
<reference evidence="11 12" key="1">
    <citation type="submission" date="2017-12" db="EMBL/GenBank/DDBJ databases">
        <title>Genome Sequence of a Multidrug-Resistant Candida haemulonii Isolate from a Patient with Chronic Leg Ulcers in Israel.</title>
        <authorList>
            <person name="Chow N.A."/>
            <person name="Gade L."/>
            <person name="Batra D."/>
            <person name="Rowe L.A."/>
            <person name="Ben-Ami R."/>
            <person name="Loparev V.N."/>
            <person name="Litvintseva A.P."/>
        </authorList>
    </citation>
    <scope>NUCLEOTIDE SEQUENCE [LARGE SCALE GENOMIC DNA]</scope>
    <source>
        <strain evidence="11 12">B11899</strain>
    </source>
</reference>
<dbReference type="GO" id="GO:0140664">
    <property type="term" value="F:ATP-dependent DNA damage sensor activity"/>
    <property type="evidence" value="ECO:0007669"/>
    <property type="project" value="InterPro"/>
</dbReference>
<protein>
    <recommendedName>
        <fullName evidence="10">DNA mismatch repair proteins mutS family domain-containing protein</fullName>
    </recommendedName>
</protein>
<evidence type="ECO:0000256" key="2">
    <source>
        <dbReference type="ARBA" id="ARBA00022741"/>
    </source>
</evidence>
<dbReference type="SUPFAM" id="SSF48334">
    <property type="entry name" value="DNA repair protein MutS, domain III"/>
    <property type="match status" value="1"/>
</dbReference>
<dbReference type="InterPro" id="IPR045076">
    <property type="entry name" value="MutS"/>
</dbReference>
<dbReference type="EMBL" id="PKFO01000005">
    <property type="protein sequence ID" value="PVH21733.1"/>
    <property type="molecule type" value="Genomic_DNA"/>
</dbReference>
<dbReference type="Gene3D" id="1.10.1420.10">
    <property type="match status" value="2"/>
</dbReference>
<evidence type="ECO:0000256" key="9">
    <source>
        <dbReference type="SAM" id="MobiDB-lite"/>
    </source>
</evidence>
<comment type="caution">
    <text evidence="11">The sequence shown here is derived from an EMBL/GenBank/DDBJ whole genome shotgun (WGS) entry which is preliminary data.</text>
</comment>
<keyword evidence="2" id="KW-0547">Nucleotide-binding</keyword>
<dbReference type="STRING" id="45357.A0A2V1AWM4"/>
<dbReference type="GeneID" id="37006055"/>
<dbReference type="GO" id="GO:0030983">
    <property type="term" value="F:mismatched DNA binding"/>
    <property type="evidence" value="ECO:0007669"/>
    <property type="project" value="InterPro"/>
</dbReference>
<dbReference type="InterPro" id="IPR000432">
    <property type="entry name" value="DNA_mismatch_repair_MutS_C"/>
</dbReference>
<dbReference type="PIRSF" id="PIRSF037677">
    <property type="entry name" value="DNA_mis_repair_Msh6"/>
    <property type="match status" value="1"/>
</dbReference>
<dbReference type="Gene3D" id="3.40.50.300">
    <property type="entry name" value="P-loop containing nucleotide triphosphate hydrolases"/>
    <property type="match status" value="1"/>
</dbReference>
<keyword evidence="6" id="KW-0234">DNA repair</keyword>
<dbReference type="SUPFAM" id="SSF53150">
    <property type="entry name" value="DNA repair protein MutS, domain II"/>
    <property type="match status" value="1"/>
</dbReference>
<dbReference type="OrthoDB" id="2534523at2759"/>
<keyword evidence="12" id="KW-1185">Reference proteome</keyword>
<dbReference type="RefSeq" id="XP_025342673.1">
    <property type="nucleotide sequence ID" value="XM_025484458.1"/>
</dbReference>
<dbReference type="Proteomes" id="UP000244309">
    <property type="component" value="Unassembled WGS sequence"/>
</dbReference>
<dbReference type="GO" id="GO:0006298">
    <property type="term" value="P:mismatch repair"/>
    <property type="evidence" value="ECO:0007669"/>
    <property type="project" value="InterPro"/>
</dbReference>
<dbReference type="GO" id="GO:0005524">
    <property type="term" value="F:ATP binding"/>
    <property type="evidence" value="ECO:0007669"/>
    <property type="project" value="UniProtKB-KW"/>
</dbReference>
<dbReference type="SMART" id="SM00533">
    <property type="entry name" value="MUTSd"/>
    <property type="match status" value="1"/>
</dbReference>
<dbReference type="GO" id="GO:0005739">
    <property type="term" value="C:mitochondrion"/>
    <property type="evidence" value="ECO:0007669"/>
    <property type="project" value="TreeGrafter"/>
</dbReference>
<evidence type="ECO:0000313" key="12">
    <source>
        <dbReference type="Proteomes" id="UP000244309"/>
    </source>
</evidence>
<dbReference type="InterPro" id="IPR036678">
    <property type="entry name" value="MutS_con_dom_sf"/>
</dbReference>
<keyword evidence="4" id="KW-0067">ATP-binding</keyword>
<dbReference type="SUPFAM" id="SSF52540">
    <property type="entry name" value="P-loop containing nucleoside triphosphate hydrolases"/>
    <property type="match status" value="1"/>
</dbReference>
<evidence type="ECO:0000256" key="1">
    <source>
        <dbReference type="ARBA" id="ARBA00006271"/>
    </source>
</evidence>
<accession>A0A2V1AWM4</accession>
<dbReference type="Gene3D" id="3.30.420.110">
    <property type="entry name" value="MutS, connector domain"/>
    <property type="match status" value="1"/>
</dbReference>
<evidence type="ECO:0000256" key="8">
    <source>
        <dbReference type="ARBA" id="ARBA00025902"/>
    </source>
</evidence>
<dbReference type="Pfam" id="PF01624">
    <property type="entry name" value="MutS_I"/>
    <property type="match status" value="1"/>
</dbReference>
<organism evidence="11 12">
    <name type="scientific">Candidozyma haemuli</name>
    <dbReference type="NCBI Taxonomy" id="45357"/>
    <lineage>
        <taxon>Eukaryota</taxon>
        <taxon>Fungi</taxon>
        <taxon>Dikarya</taxon>
        <taxon>Ascomycota</taxon>
        <taxon>Saccharomycotina</taxon>
        <taxon>Pichiomycetes</taxon>
        <taxon>Metschnikowiaceae</taxon>
        <taxon>Candidozyma</taxon>
    </lineage>
</organism>
<dbReference type="GO" id="GO:0043504">
    <property type="term" value="P:mitochondrial DNA repair"/>
    <property type="evidence" value="ECO:0007669"/>
    <property type="project" value="TreeGrafter"/>
</dbReference>
<name>A0A2V1AWM4_9ASCO</name>
<dbReference type="GO" id="GO:0005634">
    <property type="term" value="C:nucleus"/>
    <property type="evidence" value="ECO:0007669"/>
    <property type="project" value="TreeGrafter"/>
</dbReference>
<dbReference type="Pfam" id="PF05188">
    <property type="entry name" value="MutS_II"/>
    <property type="match status" value="1"/>
</dbReference>
<dbReference type="PANTHER" id="PTHR11361:SF34">
    <property type="entry name" value="DNA MISMATCH REPAIR PROTEIN MSH1, MITOCHONDRIAL"/>
    <property type="match status" value="1"/>
</dbReference>
<dbReference type="InterPro" id="IPR027417">
    <property type="entry name" value="P-loop_NTPase"/>
</dbReference>
<dbReference type="PANTHER" id="PTHR11361">
    <property type="entry name" value="DNA MISMATCH REPAIR PROTEIN MUTS FAMILY MEMBER"/>
    <property type="match status" value="1"/>
</dbReference>
<dbReference type="SMART" id="SM00534">
    <property type="entry name" value="MUTSac"/>
    <property type="match status" value="1"/>
</dbReference>
<comment type="subunit">
    <text evidence="8">Heterodimer consisting of MSH2-MSH3 (MutS beta). Forms a ternary complex with MutL alpha (MLH1-PMS1).</text>
</comment>
<dbReference type="VEuPathDB" id="FungiDB:CXQ85_000723"/>
<sequence length="890" mass="100179">MFYDPTGIVPLSRTYASKASKKDTATKPRPPPEDWDRGGQTKDVALTPLLSSMRRLMDANKGCVCLIQVGSFYELYFEQATLVAPKLGIKVAVKRTNNHSVPMAGFPVAHLRKFVKMLVHDLQVNVAVIDQYESSTESIMHRKVSRIVSPGTLVDESFINFSKNNYLVAIYIPPQASQGPNPDIPVGISWIDISVGEFHVQETTMADLASDLNRISPSEVILSKEWQDQDESLDWISEMANLRKYFVRYHKTTYRDYKVQLKSSLQTTRKKLEDFTVREEAAMNMVLSYVNVNLPDRPLSLDVPDQYYSSKYLHMDSRTRDALELTERSSSGSNSAVGSLLNTIKETVTPSGTRLLTQWIKSPILDIEELKTRQRFVQLFHDANPFCMRLRHQLTRLGDPVRSLQKLALKAGPPVSHLLAIGEGLGELQKLKTLLEEFRQENEDEKLSKFIEDFDVPIGIANEILDTLYTDPVLVNARELVEEGDSGSLSDSLGSSQTAISDYKNEDSTKEGEPIFVFNVKRDHDPDLSKLHNELEEIQRKEIEMLQSVRENVATVDPRATVIKKDQVGRYFDVIHISCRQKMSGEIAKHLDENGEIREKKKTTLIYKPFKWTRLQEQRSSIVHKIEEMEKIIIENLKKAILEQTLQIRKVSKMADFIDITSSFAILARENNLVCPKFVKSNYLNVVQGRHPVVESGLKTNGEMFTPNDTKLGPDGNLWIISGPNMGGKSTFLRQNALIVIMAQIGSFVPASKANIGIVDRIFTRIGASDDIFSDLSTFMVEMIETSNILSNATSKSLAIVDEIGRGTSGREGLAISYAALVSLLQKNKCRTLFATHFGTELKKLLDADEISQANVRFYRTKVHKADGAENISFDHTLEPGISERSYASC</sequence>
<dbReference type="SUPFAM" id="SSF55271">
    <property type="entry name" value="DNA repair protein MutS, domain I"/>
    <property type="match status" value="1"/>
</dbReference>